<dbReference type="GO" id="GO:0005829">
    <property type="term" value="C:cytosol"/>
    <property type="evidence" value="ECO:0007669"/>
    <property type="project" value="TreeGrafter"/>
</dbReference>
<evidence type="ECO:0000256" key="5">
    <source>
        <dbReference type="ARBA" id="ARBA00022600"/>
    </source>
</evidence>
<dbReference type="InterPro" id="IPR006048">
    <property type="entry name" value="A-amylase/branching_C"/>
</dbReference>
<dbReference type="CDD" id="cd11322">
    <property type="entry name" value="AmyAc_Glg_BE"/>
    <property type="match status" value="1"/>
</dbReference>
<dbReference type="Gene3D" id="2.60.40.1180">
    <property type="entry name" value="Golgi alpha-mannosidase II"/>
    <property type="match status" value="1"/>
</dbReference>
<dbReference type="AlphaFoldDB" id="A0A6J6Z197"/>
<evidence type="ECO:0000259" key="10">
    <source>
        <dbReference type="SMART" id="SM00642"/>
    </source>
</evidence>
<dbReference type="FunFam" id="3.20.20.80:FF:000003">
    <property type="entry name" value="1,4-alpha-glucan branching enzyme GlgB"/>
    <property type="match status" value="1"/>
</dbReference>
<dbReference type="PANTHER" id="PTHR43651:SF3">
    <property type="entry name" value="1,4-ALPHA-GLUCAN-BRANCHING ENZYME"/>
    <property type="match status" value="1"/>
</dbReference>
<evidence type="ECO:0000256" key="6">
    <source>
        <dbReference type="ARBA" id="ARBA00022676"/>
    </source>
</evidence>
<dbReference type="UniPathway" id="UPA00164"/>
<sequence length="636" mass="70597">MTSVGDLAAADQWPGSIDLHLFNEGQHRRLWELLGAHVLGGGAGVRFSVWAPNAREIYVSGDWNGWGDGAAMRSVGSSGLWVAIVPAAAAGHRYKFAVVSQAGTTMLKADPMARQTECPPATASVVAAPSAHVWNDHEWMQARSNHPDSALRVYEVHLASWRLGVTSYIDLAHQLAEHVHALGFTHIELMPVAEHPYGGSWGYQVSGYYAPTARFGTPDEFRQFIEIMHARRIGVIVDWVPAHFPRDEWSLAQFDGSALYEHADPRQGEHPDWGTLVFNFARNEVRNFLTANALYWLKEFHVDGLRVDAVASMLYLDYSREPGQWIPNELGGRENLAAVQLLQEVNTVVGHEVPGALMIAEESTAWPKVTHPVHHGGLGFTHKWNMGWMHDTLQYFEREPIHRHWHHSELTFGLLYTFTERYVLPLSHDEVVHGKGSLLGKMAGDDWQRFANLRALYAWMWALPGAPLLFMGGEIAPWTEWDESGGLPWHLYDHAPHRGVSELIAELNATADAWPALWADDNNPASFQWLDSNDAEHSVYAFIRRSSQTPESSASSSVVCVANLTPNPRPGYRVGVSAPGDWQVLIDTDLVRFGGSSYRGGHTVSATSEVPWQGQPASTLIDLPALSVLWLGAPSK</sequence>
<comment type="pathway">
    <text evidence="2">Glycan biosynthesis; glycogen biosynthesis.</text>
</comment>
<dbReference type="HAMAP" id="MF_00685">
    <property type="entry name" value="GlgB"/>
    <property type="match status" value="1"/>
</dbReference>
<dbReference type="NCBIfam" id="NF003811">
    <property type="entry name" value="PRK05402.1"/>
    <property type="match status" value="1"/>
</dbReference>
<dbReference type="SUPFAM" id="SSF51445">
    <property type="entry name" value="(Trans)glycosidases"/>
    <property type="match status" value="1"/>
</dbReference>
<keyword evidence="5" id="KW-0321">Glycogen metabolism</keyword>
<keyword evidence="6" id="KW-0328">Glycosyltransferase</keyword>
<evidence type="ECO:0000256" key="9">
    <source>
        <dbReference type="ARBA" id="ARBA00023277"/>
    </source>
</evidence>
<accession>A0A6J6Z197</accession>
<dbReference type="GO" id="GO:0043169">
    <property type="term" value="F:cation binding"/>
    <property type="evidence" value="ECO:0007669"/>
    <property type="project" value="InterPro"/>
</dbReference>
<feature type="domain" description="Glycosyl hydrolase family 13 catalytic" evidence="10">
    <location>
        <begin position="155"/>
        <end position="490"/>
    </location>
</feature>
<dbReference type="Pfam" id="PF02806">
    <property type="entry name" value="Alpha-amylase_C"/>
    <property type="match status" value="1"/>
</dbReference>
<dbReference type="Gene3D" id="2.60.40.10">
    <property type="entry name" value="Immunoglobulins"/>
    <property type="match status" value="1"/>
</dbReference>
<dbReference type="GO" id="GO:0003844">
    <property type="term" value="F:1,4-alpha-glucan branching enzyme activity"/>
    <property type="evidence" value="ECO:0007669"/>
    <property type="project" value="UniProtKB-EC"/>
</dbReference>
<evidence type="ECO:0000256" key="3">
    <source>
        <dbReference type="ARBA" id="ARBA00009000"/>
    </source>
</evidence>
<dbReference type="PIRSF" id="PIRSF000463">
    <property type="entry name" value="GlgB"/>
    <property type="match status" value="1"/>
</dbReference>
<evidence type="ECO:0000256" key="1">
    <source>
        <dbReference type="ARBA" id="ARBA00000826"/>
    </source>
</evidence>
<proteinExistence type="inferred from homology"/>
<dbReference type="Gene3D" id="3.20.20.80">
    <property type="entry name" value="Glycosidases"/>
    <property type="match status" value="1"/>
</dbReference>
<organism evidence="11">
    <name type="scientific">freshwater metagenome</name>
    <dbReference type="NCBI Taxonomy" id="449393"/>
    <lineage>
        <taxon>unclassified sequences</taxon>
        <taxon>metagenomes</taxon>
        <taxon>ecological metagenomes</taxon>
    </lineage>
</organism>
<dbReference type="EMBL" id="CAFAAI010000350">
    <property type="protein sequence ID" value="CAB4813316.1"/>
    <property type="molecule type" value="Genomic_DNA"/>
</dbReference>
<evidence type="ECO:0000313" key="11">
    <source>
        <dbReference type="EMBL" id="CAB4813316.1"/>
    </source>
</evidence>
<dbReference type="InterPro" id="IPR004193">
    <property type="entry name" value="Glyco_hydro_13_N"/>
</dbReference>
<dbReference type="InterPro" id="IPR013780">
    <property type="entry name" value="Glyco_hydro_b"/>
</dbReference>
<protein>
    <recommendedName>
        <fullName evidence="4">1,4-alpha-glucan branching enzyme</fullName>
        <ecNumber evidence="4">2.4.1.18</ecNumber>
    </recommendedName>
</protein>
<dbReference type="CDD" id="cd02855">
    <property type="entry name" value="E_set_GBE_prok_N"/>
    <property type="match status" value="1"/>
</dbReference>
<dbReference type="GO" id="GO:0004553">
    <property type="term" value="F:hydrolase activity, hydrolyzing O-glycosyl compounds"/>
    <property type="evidence" value="ECO:0007669"/>
    <property type="project" value="InterPro"/>
</dbReference>
<dbReference type="InterPro" id="IPR037439">
    <property type="entry name" value="Branching_enzy"/>
</dbReference>
<comment type="catalytic activity">
    <reaction evidence="1">
        <text>Transfers a segment of a (1-&gt;4)-alpha-D-glucan chain to a primary hydroxy group in a similar glucan chain.</text>
        <dbReference type="EC" id="2.4.1.18"/>
    </reaction>
</comment>
<name>A0A6J6Z197_9ZZZZ</name>
<dbReference type="NCBIfam" id="TIGR01515">
    <property type="entry name" value="branching_enzym"/>
    <property type="match status" value="1"/>
</dbReference>
<evidence type="ECO:0000256" key="2">
    <source>
        <dbReference type="ARBA" id="ARBA00004964"/>
    </source>
</evidence>
<keyword evidence="9" id="KW-0119">Carbohydrate metabolism</keyword>
<dbReference type="SUPFAM" id="SSF81296">
    <property type="entry name" value="E set domains"/>
    <property type="match status" value="1"/>
</dbReference>
<dbReference type="InterPro" id="IPR013783">
    <property type="entry name" value="Ig-like_fold"/>
</dbReference>
<dbReference type="InterPro" id="IPR014756">
    <property type="entry name" value="Ig_E-set"/>
</dbReference>
<keyword evidence="7" id="KW-0808">Transferase</keyword>
<reference evidence="11" key="1">
    <citation type="submission" date="2020-05" db="EMBL/GenBank/DDBJ databases">
        <authorList>
            <person name="Chiriac C."/>
            <person name="Salcher M."/>
            <person name="Ghai R."/>
            <person name="Kavagutti S V."/>
        </authorList>
    </citation>
    <scope>NUCLEOTIDE SEQUENCE</scope>
</reference>
<dbReference type="InterPro" id="IPR017853">
    <property type="entry name" value="GH"/>
</dbReference>
<keyword evidence="8" id="KW-0320">Glycogen biosynthesis</keyword>
<evidence type="ECO:0000256" key="7">
    <source>
        <dbReference type="ARBA" id="ARBA00022679"/>
    </source>
</evidence>
<dbReference type="NCBIfam" id="NF008967">
    <property type="entry name" value="PRK12313.1"/>
    <property type="match status" value="1"/>
</dbReference>
<comment type="similarity">
    <text evidence="3">Belongs to the glycosyl hydrolase 13 family. GlgB subfamily.</text>
</comment>
<dbReference type="EC" id="2.4.1.18" evidence="4"/>
<dbReference type="Pfam" id="PF02922">
    <property type="entry name" value="CBM_48"/>
    <property type="match status" value="1"/>
</dbReference>
<dbReference type="SUPFAM" id="SSF51011">
    <property type="entry name" value="Glycosyl hydrolase domain"/>
    <property type="match status" value="1"/>
</dbReference>
<dbReference type="Pfam" id="PF00128">
    <property type="entry name" value="Alpha-amylase"/>
    <property type="match status" value="1"/>
</dbReference>
<evidence type="ECO:0000256" key="4">
    <source>
        <dbReference type="ARBA" id="ARBA00012541"/>
    </source>
</evidence>
<gene>
    <name evidence="11" type="ORF">UFOPK2992_01725</name>
</gene>
<dbReference type="GO" id="GO:0005978">
    <property type="term" value="P:glycogen biosynthetic process"/>
    <property type="evidence" value="ECO:0007669"/>
    <property type="project" value="UniProtKB-UniPathway"/>
</dbReference>
<dbReference type="InterPro" id="IPR006047">
    <property type="entry name" value="GH13_cat_dom"/>
</dbReference>
<dbReference type="InterPro" id="IPR044143">
    <property type="entry name" value="GlgB_N_E_set_prok"/>
</dbReference>
<dbReference type="SMART" id="SM00642">
    <property type="entry name" value="Aamy"/>
    <property type="match status" value="1"/>
</dbReference>
<dbReference type="InterPro" id="IPR006407">
    <property type="entry name" value="GlgB"/>
</dbReference>
<evidence type="ECO:0000256" key="8">
    <source>
        <dbReference type="ARBA" id="ARBA00023056"/>
    </source>
</evidence>
<dbReference type="PANTHER" id="PTHR43651">
    <property type="entry name" value="1,4-ALPHA-GLUCAN-BRANCHING ENZYME"/>
    <property type="match status" value="1"/>
</dbReference>